<dbReference type="EMBL" id="MBFS01000114">
    <property type="protein sequence ID" value="PVV04505.1"/>
    <property type="molecule type" value="Genomic_DNA"/>
</dbReference>
<dbReference type="Gene3D" id="1.25.40.120">
    <property type="entry name" value="Protein prenylyltransferase"/>
    <property type="match status" value="1"/>
</dbReference>
<dbReference type="AlphaFoldDB" id="A0A2T9ZIT3"/>
<comment type="similarity">
    <text evidence="1 9">Belongs to the protein prenyltransferase subunit alpha family.</text>
</comment>
<evidence type="ECO:0000313" key="10">
    <source>
        <dbReference type="EMBL" id="PVV04505.1"/>
    </source>
</evidence>
<name>A0A2T9ZIT3_9FUNG</name>
<keyword evidence="6" id="KW-0677">Repeat</keyword>
<dbReference type="OrthoDB" id="1658at2759"/>
<keyword evidence="11" id="KW-1185">Reference proteome</keyword>
<sequence>MEKDTISSKKNNIYENLKFHSTAVFTCKMQHGRQKKTQTEAQRIEREAEQKRRIEEYKVAQETVFNGKEAGKYDSEILQHTTELLELNPEINTAWNYRRQILQHLFISLQADEKQTELETELAFINSLIRKNIKSYWMWNHRKWILESMPTPNWEGELALINKLFDVDATNFHGWDYRRYVIDNLGTISDMDSLKLKEFDYTYKRIKQNFSNHSAWHYRSKLFPSVIQIIGPDLAKKLLKKEVEIIKRAIYSDPDDQNAWLYLEWLSDFGDEKHKIRTEGFTIAKELIELSPESKYAMISVIKYITDPANTANITTEDINLCLVYILKLKALDPFRAKMYDSLESKIKPTC</sequence>
<dbReference type="Pfam" id="PF01239">
    <property type="entry name" value="PPTA"/>
    <property type="match status" value="5"/>
</dbReference>
<dbReference type="SUPFAM" id="SSF48439">
    <property type="entry name" value="Protein prenylyltransferase"/>
    <property type="match status" value="1"/>
</dbReference>
<keyword evidence="4 9" id="KW-0637">Prenyltransferase</keyword>
<evidence type="ECO:0000256" key="5">
    <source>
        <dbReference type="ARBA" id="ARBA00022679"/>
    </source>
</evidence>
<dbReference type="InterPro" id="IPR002088">
    <property type="entry name" value="Prenyl_trans_a"/>
</dbReference>
<dbReference type="STRING" id="133381.A0A2T9ZIT3"/>
<organism evidence="10 11">
    <name type="scientific">Smittium megazygosporum</name>
    <dbReference type="NCBI Taxonomy" id="133381"/>
    <lineage>
        <taxon>Eukaryota</taxon>
        <taxon>Fungi</taxon>
        <taxon>Fungi incertae sedis</taxon>
        <taxon>Zoopagomycota</taxon>
        <taxon>Kickxellomycotina</taxon>
        <taxon>Harpellomycetes</taxon>
        <taxon>Harpellales</taxon>
        <taxon>Legeriomycetaceae</taxon>
        <taxon>Smittium</taxon>
    </lineage>
</organism>
<evidence type="ECO:0000256" key="3">
    <source>
        <dbReference type="ARBA" id="ARBA00014772"/>
    </source>
</evidence>
<evidence type="ECO:0000256" key="7">
    <source>
        <dbReference type="ARBA" id="ARBA00031267"/>
    </source>
</evidence>
<proteinExistence type="inferred from homology"/>
<comment type="function">
    <text evidence="9">Catalyzes the transfer of a geranyl-geranyl moiety from geranyl-geranyl pyrophosphate to cysteines occuring in specific C-terminal amino acid sequences.</text>
</comment>
<evidence type="ECO:0000256" key="9">
    <source>
        <dbReference type="RuleBase" id="RU367120"/>
    </source>
</evidence>
<reference evidence="10 11" key="1">
    <citation type="journal article" date="2018" name="MBio">
        <title>Comparative Genomics Reveals the Core Gene Toolbox for the Fungus-Insect Symbiosis.</title>
        <authorList>
            <person name="Wang Y."/>
            <person name="Stata M."/>
            <person name="Wang W."/>
            <person name="Stajich J.E."/>
            <person name="White M.M."/>
            <person name="Moncalvo J.M."/>
        </authorList>
    </citation>
    <scope>NUCLEOTIDE SEQUENCE [LARGE SCALE GENOMIC DNA]</scope>
    <source>
        <strain evidence="10 11">SC-DP-2</strain>
    </source>
</reference>
<gene>
    <name evidence="10" type="ORF">BB560_000997</name>
</gene>
<dbReference type="PROSITE" id="PS51147">
    <property type="entry name" value="PFTA"/>
    <property type="match status" value="4"/>
</dbReference>
<dbReference type="GO" id="GO:0005968">
    <property type="term" value="C:Rab-protein geranylgeranyltransferase complex"/>
    <property type="evidence" value="ECO:0007669"/>
    <property type="project" value="TreeGrafter"/>
</dbReference>
<keyword evidence="5 9" id="KW-0808">Transferase</keyword>
<dbReference type="GO" id="GO:0097354">
    <property type="term" value="P:prenylation"/>
    <property type="evidence" value="ECO:0007669"/>
    <property type="project" value="UniProtKB-UniRule"/>
</dbReference>
<evidence type="ECO:0000313" key="11">
    <source>
        <dbReference type="Proteomes" id="UP000245609"/>
    </source>
</evidence>
<dbReference type="Proteomes" id="UP000245609">
    <property type="component" value="Unassembled WGS sequence"/>
</dbReference>
<dbReference type="EC" id="2.5.1.60" evidence="2 9"/>
<evidence type="ECO:0000256" key="6">
    <source>
        <dbReference type="ARBA" id="ARBA00022737"/>
    </source>
</evidence>
<dbReference type="PANTHER" id="PTHR11129:SF2">
    <property type="entry name" value="GERANYLGERANYL TRANSFERASE TYPE-2 SUBUNIT ALPHA"/>
    <property type="match status" value="1"/>
</dbReference>
<dbReference type="PANTHER" id="PTHR11129">
    <property type="entry name" value="PROTEIN FARNESYLTRANSFERASE ALPHA SUBUNIT/RAB GERANYLGERANYL TRANSFERASE ALPHA SUBUNIT"/>
    <property type="match status" value="1"/>
</dbReference>
<evidence type="ECO:0000256" key="4">
    <source>
        <dbReference type="ARBA" id="ARBA00022602"/>
    </source>
</evidence>
<evidence type="ECO:0000256" key="8">
    <source>
        <dbReference type="ARBA" id="ARBA00047658"/>
    </source>
</evidence>
<accession>A0A2T9ZIT3</accession>
<comment type="catalytic activity">
    <reaction evidence="8 9">
        <text>geranylgeranyl diphosphate + L-cysteinyl-[protein] = S-geranylgeranyl-L-cysteinyl-[protein] + diphosphate</text>
        <dbReference type="Rhea" id="RHEA:21240"/>
        <dbReference type="Rhea" id="RHEA-COMP:10131"/>
        <dbReference type="Rhea" id="RHEA-COMP:11537"/>
        <dbReference type="ChEBI" id="CHEBI:29950"/>
        <dbReference type="ChEBI" id="CHEBI:33019"/>
        <dbReference type="ChEBI" id="CHEBI:57533"/>
        <dbReference type="ChEBI" id="CHEBI:86021"/>
        <dbReference type="EC" id="2.5.1.60"/>
    </reaction>
</comment>
<dbReference type="FunFam" id="1.25.40.120:FF:000035">
    <property type="entry name" value="Geranylgeranyl transferase type-2 subunit alpha"/>
    <property type="match status" value="1"/>
</dbReference>
<protein>
    <recommendedName>
        <fullName evidence="3 9">Geranylgeranyl transferase type-2 subunit alpha</fullName>
        <ecNumber evidence="2 9">2.5.1.60</ecNumber>
    </recommendedName>
    <alternativeName>
        <fullName evidence="7 9">Geranylgeranyl transferase type II subunit alpha</fullName>
    </alternativeName>
</protein>
<evidence type="ECO:0000256" key="1">
    <source>
        <dbReference type="ARBA" id="ARBA00006734"/>
    </source>
</evidence>
<comment type="caution">
    <text evidence="10">The sequence shown here is derived from an EMBL/GenBank/DDBJ whole genome shotgun (WGS) entry which is preliminary data.</text>
</comment>
<dbReference type="GO" id="GO:0004663">
    <property type="term" value="F:Rab geranylgeranyltransferase activity"/>
    <property type="evidence" value="ECO:0007669"/>
    <property type="project" value="UniProtKB-UniRule"/>
</dbReference>
<evidence type="ECO:0000256" key="2">
    <source>
        <dbReference type="ARBA" id="ARBA00012656"/>
    </source>
</evidence>